<evidence type="ECO:0000313" key="2">
    <source>
        <dbReference type="EMBL" id="CAE8734197.1"/>
    </source>
</evidence>
<evidence type="ECO:0008006" key="4">
    <source>
        <dbReference type="Google" id="ProtNLM"/>
    </source>
</evidence>
<feature type="signal peptide" evidence="1">
    <location>
        <begin position="1"/>
        <end position="26"/>
    </location>
</feature>
<gene>
    <name evidence="2" type="ORF">PGLA2088_LOCUS47182</name>
</gene>
<dbReference type="AlphaFoldDB" id="A0A813LNF1"/>
<protein>
    <recommendedName>
        <fullName evidence="4">Cellulase</fullName>
    </recommendedName>
</protein>
<feature type="chain" id="PRO_5032827676" description="Cellulase" evidence="1">
    <location>
        <begin position="27"/>
        <end position="577"/>
    </location>
</feature>
<accession>A0A813LNF1</accession>
<dbReference type="Proteomes" id="UP000626109">
    <property type="component" value="Unassembled WGS sequence"/>
</dbReference>
<proteinExistence type="predicted"/>
<reference evidence="2" key="1">
    <citation type="submission" date="2021-02" db="EMBL/GenBank/DDBJ databases">
        <authorList>
            <person name="Dougan E. K."/>
            <person name="Rhodes N."/>
            <person name="Thang M."/>
            <person name="Chan C."/>
        </authorList>
    </citation>
    <scope>NUCLEOTIDE SEQUENCE</scope>
</reference>
<organism evidence="2 3">
    <name type="scientific">Polarella glacialis</name>
    <name type="common">Dinoflagellate</name>
    <dbReference type="NCBI Taxonomy" id="89957"/>
    <lineage>
        <taxon>Eukaryota</taxon>
        <taxon>Sar</taxon>
        <taxon>Alveolata</taxon>
        <taxon>Dinophyceae</taxon>
        <taxon>Suessiales</taxon>
        <taxon>Suessiaceae</taxon>
        <taxon>Polarella</taxon>
    </lineage>
</organism>
<sequence length="577" mass="63090">MTPRLDGRRPLLSCALLAAQLALIEAQVFHGSLQHLANVASSWSSSSVKAAAERQEVTIGSSLHSNTKCVVPPGPVNCDNKQLRTDPHADTFHIYPEAGKICARRTDVADPWGLHLVVVCQKVGHWISPPGDYVDEQAGISEVSVVVGSSLYHNEKCVKPPVPVTCDDASAKKHRDDPNPDTFHIYNNEKGEVCAKRIDAADPWGMHLVLYCRQGGQHPLASPARPTRGGWQASKTDGEHNYFGGHAVGSSSEFGSLYSGMSGRAKYDCTHGVREMWTQDKSIWCGHWLTTAEGRQHTSGIVSGYECDGNPDSWTPAQGDWCREHAGLRHNCGVGDGTTWEQAKFDYCCILKGLGCPNAVSSKTVGSEAIEDAASSALDRNDWEKLAAVDMLRREASASSSAASSHMQRYGTKQEEYDCMGDMATLVVRKWCCNRWGMGCGEAEEPPPALFDCKAGLWNWAKRWTDEKKVWCCTSTGKGCTTTTTTTTSSPPSEAGPLNQAVISFEVPDEVLQNGLSAEHDYNCTSGSIEAWPSDKQTFCCRHFGTEEFEFMQHFSYCKNASVARKIAPETTFDCDQ</sequence>
<dbReference type="EMBL" id="CAJNNW010036427">
    <property type="protein sequence ID" value="CAE8734197.1"/>
    <property type="molecule type" value="Genomic_DNA"/>
</dbReference>
<comment type="caution">
    <text evidence="2">The sequence shown here is derived from an EMBL/GenBank/DDBJ whole genome shotgun (WGS) entry which is preliminary data.</text>
</comment>
<evidence type="ECO:0000313" key="3">
    <source>
        <dbReference type="Proteomes" id="UP000626109"/>
    </source>
</evidence>
<evidence type="ECO:0000256" key="1">
    <source>
        <dbReference type="SAM" id="SignalP"/>
    </source>
</evidence>
<name>A0A813LNF1_POLGL</name>
<keyword evidence="1" id="KW-0732">Signal</keyword>
<feature type="non-terminal residue" evidence="2">
    <location>
        <position position="1"/>
    </location>
</feature>